<evidence type="ECO:0000256" key="3">
    <source>
        <dbReference type="PROSITE-ProRule" id="PRU00182"/>
    </source>
</evidence>
<keyword evidence="6" id="KW-1185">Reference proteome</keyword>
<dbReference type="PANTHER" id="PTHR32319:SF0">
    <property type="entry name" value="BACTERIAL HEMOLYSIN-LIKE PROTEIN"/>
    <property type="match status" value="1"/>
</dbReference>
<reference evidence="6" key="1">
    <citation type="submission" date="2016-10" db="EMBL/GenBank/DDBJ databases">
        <authorList>
            <person name="Varghese N."/>
            <person name="Submissions S."/>
        </authorList>
    </citation>
    <scope>NUCLEOTIDE SEQUENCE [LARGE SCALE GENOMIC DNA]</scope>
    <source>
        <strain evidence="6">DSM 22002</strain>
    </source>
</reference>
<comment type="similarity">
    <text evidence="2">Belongs to the TlyA family.</text>
</comment>
<organism evidence="5 6">
    <name type="scientific">Agrococcus jejuensis</name>
    <dbReference type="NCBI Taxonomy" id="399736"/>
    <lineage>
        <taxon>Bacteria</taxon>
        <taxon>Bacillati</taxon>
        <taxon>Actinomycetota</taxon>
        <taxon>Actinomycetes</taxon>
        <taxon>Micrococcales</taxon>
        <taxon>Microbacteriaceae</taxon>
        <taxon>Agrococcus</taxon>
    </lineage>
</organism>
<dbReference type="InterPro" id="IPR036986">
    <property type="entry name" value="S4_RNA-bd_sf"/>
</dbReference>
<dbReference type="Pfam" id="PF01728">
    <property type="entry name" value="FtsJ"/>
    <property type="match status" value="1"/>
</dbReference>
<dbReference type="Gene3D" id="3.40.50.150">
    <property type="entry name" value="Vaccinia Virus protein VP39"/>
    <property type="match status" value="1"/>
</dbReference>
<dbReference type="PROSITE" id="PS50889">
    <property type="entry name" value="S4"/>
    <property type="match status" value="1"/>
</dbReference>
<dbReference type="EMBL" id="LT629695">
    <property type="protein sequence ID" value="SDH21064.1"/>
    <property type="molecule type" value="Genomic_DNA"/>
</dbReference>
<feature type="domain" description="RNA-binding S4" evidence="4">
    <location>
        <begin position="7"/>
        <end position="70"/>
    </location>
</feature>
<dbReference type="STRING" id="399736.SAMN04489720_0410"/>
<dbReference type="SUPFAM" id="SSF55174">
    <property type="entry name" value="Alpha-L RNA-binding motif"/>
    <property type="match status" value="1"/>
</dbReference>
<evidence type="ECO:0000313" key="6">
    <source>
        <dbReference type="Proteomes" id="UP000198822"/>
    </source>
</evidence>
<dbReference type="CDD" id="cd00165">
    <property type="entry name" value="S4"/>
    <property type="match status" value="1"/>
</dbReference>
<dbReference type="Pfam" id="PF01479">
    <property type="entry name" value="S4"/>
    <property type="match status" value="1"/>
</dbReference>
<dbReference type="Proteomes" id="UP000198822">
    <property type="component" value="Chromosome I"/>
</dbReference>
<dbReference type="RefSeq" id="WP_092501986.1">
    <property type="nucleotide sequence ID" value="NZ_LT629695.1"/>
</dbReference>
<protein>
    <submittedName>
        <fullName evidence="5">23S rRNA (Cytidine1920-2'-O)/16S rRNA (Cytidine1409-2'-O)-methyltransferase</fullName>
    </submittedName>
</protein>
<evidence type="ECO:0000256" key="2">
    <source>
        <dbReference type="ARBA" id="ARBA00029460"/>
    </source>
</evidence>
<gene>
    <name evidence="5" type="ORF">SAMN04489720_0410</name>
</gene>
<proteinExistence type="inferred from homology"/>
<evidence type="ECO:0000313" key="5">
    <source>
        <dbReference type="EMBL" id="SDH21064.1"/>
    </source>
</evidence>
<dbReference type="AlphaFoldDB" id="A0A1G8AJB7"/>
<dbReference type="CDD" id="cd02440">
    <property type="entry name" value="AdoMet_MTases"/>
    <property type="match status" value="1"/>
</dbReference>
<keyword evidence="1 3" id="KW-0694">RNA-binding</keyword>
<dbReference type="GO" id="GO:0003723">
    <property type="term" value="F:RNA binding"/>
    <property type="evidence" value="ECO:0007669"/>
    <property type="project" value="UniProtKB-KW"/>
</dbReference>
<keyword evidence="5" id="KW-0489">Methyltransferase</keyword>
<dbReference type="OrthoDB" id="9784736at2"/>
<evidence type="ECO:0000256" key="1">
    <source>
        <dbReference type="ARBA" id="ARBA00022884"/>
    </source>
</evidence>
<dbReference type="SMART" id="SM00363">
    <property type="entry name" value="S4"/>
    <property type="match status" value="1"/>
</dbReference>
<dbReference type="GO" id="GO:0032259">
    <property type="term" value="P:methylation"/>
    <property type="evidence" value="ECO:0007669"/>
    <property type="project" value="UniProtKB-KW"/>
</dbReference>
<accession>A0A1G8AJB7</accession>
<sequence length="270" mass="28069">MTDLSPTRLDQALAARGLARSRTHAARLVAAGAVRVDGVVATKPSAPVAPDARIDVDDDGWVSRAAGKLLAALDAFDVDPAGRDALDVGASTGGFTQVLLARGARHVTALDVGHDQFQVPLDDRITLREGVNVRDLRPPMHPQPSLVVADVSFISLALVLPPVRAVATADADWLVLVKPQFEVGRGRVRGGIVDDPAARAGAIRQVLDAAWALGLGTAGLAASPVVGTHGNREYLAHLRAGAMDPAQLGDRPDLLARSATDDAHGAHPTE</sequence>
<dbReference type="InterPro" id="IPR002942">
    <property type="entry name" value="S4_RNA-bd"/>
</dbReference>
<name>A0A1G8AJB7_9MICO</name>
<dbReference type="Gene3D" id="3.10.290.10">
    <property type="entry name" value="RNA-binding S4 domain"/>
    <property type="match status" value="1"/>
</dbReference>
<dbReference type="InterPro" id="IPR029063">
    <property type="entry name" value="SAM-dependent_MTases_sf"/>
</dbReference>
<keyword evidence="5" id="KW-0808">Transferase</keyword>
<evidence type="ECO:0000259" key="4">
    <source>
        <dbReference type="SMART" id="SM00363"/>
    </source>
</evidence>
<dbReference type="InterPro" id="IPR002877">
    <property type="entry name" value="RNA_MeTrfase_FtsJ_dom"/>
</dbReference>
<dbReference type="GO" id="GO:0008168">
    <property type="term" value="F:methyltransferase activity"/>
    <property type="evidence" value="ECO:0007669"/>
    <property type="project" value="UniProtKB-KW"/>
</dbReference>
<dbReference type="InterPro" id="IPR047048">
    <property type="entry name" value="TlyA"/>
</dbReference>
<dbReference type="PANTHER" id="PTHR32319">
    <property type="entry name" value="BACTERIAL HEMOLYSIN-LIKE PROTEIN"/>
    <property type="match status" value="1"/>
</dbReference>
<dbReference type="SUPFAM" id="SSF53335">
    <property type="entry name" value="S-adenosyl-L-methionine-dependent methyltransferases"/>
    <property type="match status" value="1"/>
</dbReference>